<evidence type="ECO:0000313" key="9">
    <source>
        <dbReference type="EMBL" id="KAG5650702.1"/>
    </source>
</evidence>
<evidence type="ECO:0000256" key="1">
    <source>
        <dbReference type="ARBA" id="ARBA00009258"/>
    </source>
</evidence>
<keyword evidence="4" id="KW-0808">Transferase</keyword>
<keyword evidence="10" id="KW-1185">Reference proteome</keyword>
<feature type="region of interest" description="Disordered" evidence="7">
    <location>
        <begin position="113"/>
        <end position="140"/>
    </location>
</feature>
<accession>A0A9P7GHH0</accession>
<reference evidence="9" key="1">
    <citation type="submission" date="2021-02" db="EMBL/GenBank/DDBJ databases">
        <authorList>
            <person name="Nieuwenhuis M."/>
            <person name="Van De Peppel L.J.J."/>
        </authorList>
    </citation>
    <scope>NUCLEOTIDE SEQUENCE</scope>
    <source>
        <strain evidence="9">D49</strain>
    </source>
</reference>
<organism evidence="9 10">
    <name type="scientific">Sphagnurus paluster</name>
    <dbReference type="NCBI Taxonomy" id="117069"/>
    <lineage>
        <taxon>Eukaryota</taxon>
        <taxon>Fungi</taxon>
        <taxon>Dikarya</taxon>
        <taxon>Basidiomycota</taxon>
        <taxon>Agaricomycotina</taxon>
        <taxon>Agaricomycetes</taxon>
        <taxon>Agaricomycetidae</taxon>
        <taxon>Agaricales</taxon>
        <taxon>Tricholomatineae</taxon>
        <taxon>Lyophyllaceae</taxon>
        <taxon>Sphagnurus</taxon>
    </lineage>
</organism>
<dbReference type="GO" id="GO:0008650">
    <property type="term" value="F:rRNA (uridine-2'-O-)-methyltransferase activity"/>
    <property type="evidence" value="ECO:0007669"/>
    <property type="project" value="TreeGrafter"/>
</dbReference>
<evidence type="ECO:0000256" key="6">
    <source>
        <dbReference type="ARBA" id="ARBA00041184"/>
    </source>
</evidence>
<evidence type="ECO:0000256" key="2">
    <source>
        <dbReference type="ARBA" id="ARBA00022552"/>
    </source>
</evidence>
<dbReference type="InterPro" id="IPR002877">
    <property type="entry name" value="RNA_MeTrfase_FtsJ_dom"/>
</dbReference>
<keyword evidence="3" id="KW-0489">Methyltransferase</keyword>
<evidence type="ECO:0000256" key="7">
    <source>
        <dbReference type="SAM" id="MobiDB-lite"/>
    </source>
</evidence>
<evidence type="ECO:0000256" key="4">
    <source>
        <dbReference type="ARBA" id="ARBA00022679"/>
    </source>
</evidence>
<comment type="similarity">
    <text evidence="1">Belongs to the class I-like SAM-binding methyltransferase superfamily. RNA methyltransferase RlmE family.</text>
</comment>
<dbReference type="Pfam" id="PF01728">
    <property type="entry name" value="FtsJ"/>
    <property type="match status" value="2"/>
</dbReference>
<protein>
    <recommendedName>
        <fullName evidence="6">rRNA methyltransferase 2, mitochondrial</fullName>
    </recommendedName>
</protein>
<proteinExistence type="inferred from homology"/>
<dbReference type="Gene3D" id="3.40.50.150">
    <property type="entry name" value="Vaccinia Virus protein VP39"/>
    <property type="match status" value="1"/>
</dbReference>
<evidence type="ECO:0000256" key="5">
    <source>
        <dbReference type="ARBA" id="ARBA00022691"/>
    </source>
</evidence>
<keyword evidence="2" id="KW-0698">rRNA processing</keyword>
<dbReference type="AlphaFoldDB" id="A0A9P7GHH0"/>
<name>A0A9P7GHH0_9AGAR</name>
<evidence type="ECO:0000256" key="3">
    <source>
        <dbReference type="ARBA" id="ARBA00022603"/>
    </source>
</evidence>
<keyword evidence="5" id="KW-0949">S-adenosyl-L-methionine</keyword>
<reference evidence="9" key="2">
    <citation type="submission" date="2021-10" db="EMBL/GenBank/DDBJ databases">
        <title>Phylogenomics reveals ancestral predisposition of the termite-cultivated fungus Termitomyces towards a domesticated lifestyle.</title>
        <authorList>
            <person name="Auxier B."/>
            <person name="Grum-Grzhimaylo A."/>
            <person name="Cardenas M.E."/>
            <person name="Lodge J.D."/>
            <person name="Laessoe T."/>
            <person name="Pedersen O."/>
            <person name="Smith M.E."/>
            <person name="Kuyper T.W."/>
            <person name="Franco-Molano E.A."/>
            <person name="Baroni T.J."/>
            <person name="Aanen D.K."/>
        </authorList>
    </citation>
    <scope>NUCLEOTIDE SEQUENCE</scope>
    <source>
        <strain evidence="9">D49</strain>
    </source>
</reference>
<dbReference type="SUPFAM" id="SSF53335">
    <property type="entry name" value="S-adenosyl-L-methionine-dependent methyltransferases"/>
    <property type="match status" value="2"/>
</dbReference>
<evidence type="ECO:0000259" key="8">
    <source>
        <dbReference type="Pfam" id="PF01728"/>
    </source>
</evidence>
<sequence>MFRPTSTLFSKSKSSSSTAWLARQFRDPYVKQRLSDPRSYRSRSAFKLLEIDNQWDGFLSKSDVRAVVDLGAAPGGWSQVVAAKLGWDETSPPQQETQPLVGAYGANTPELLEEHGTWSAPKRKASPKPRRGQKEHLESFDPLNIDDVDAGAAGIGRGTVVALDLLRMQPINGVHCLQADFLSPEAETLIHGLLSVKGNPEGKVDIILSDMAANASGNDTRDTESSLEICEAVFAFARQHLRSAEDIGRRRGGVLLCVSRLFQVLSPLMFLLQNETLYTSTSAKVSQRSSNAKLPRREVCEAQLKSGRF</sequence>
<gene>
    <name evidence="9" type="ORF">H0H81_011322</name>
</gene>
<dbReference type="EMBL" id="JABCKI010000383">
    <property type="protein sequence ID" value="KAG5650702.1"/>
    <property type="molecule type" value="Genomic_DNA"/>
</dbReference>
<dbReference type="OrthoDB" id="20105at2759"/>
<dbReference type="PANTHER" id="PTHR10920">
    <property type="entry name" value="RIBOSOMAL RNA METHYLTRANSFERASE"/>
    <property type="match status" value="1"/>
</dbReference>
<dbReference type="PANTHER" id="PTHR10920:SF18">
    <property type="entry name" value="RRNA METHYLTRANSFERASE 2, MITOCHONDRIAL"/>
    <property type="match status" value="1"/>
</dbReference>
<feature type="domain" description="Ribosomal RNA methyltransferase FtsJ" evidence="8">
    <location>
        <begin position="156"/>
        <end position="251"/>
    </location>
</feature>
<dbReference type="InterPro" id="IPR029063">
    <property type="entry name" value="SAM-dependent_MTases_sf"/>
</dbReference>
<evidence type="ECO:0000313" key="10">
    <source>
        <dbReference type="Proteomes" id="UP000717328"/>
    </source>
</evidence>
<feature type="domain" description="Ribosomal RNA methyltransferase FtsJ" evidence="8">
    <location>
        <begin position="40"/>
        <end position="86"/>
    </location>
</feature>
<dbReference type="Proteomes" id="UP000717328">
    <property type="component" value="Unassembled WGS sequence"/>
</dbReference>
<feature type="compositionally biased region" description="Basic residues" evidence="7">
    <location>
        <begin position="121"/>
        <end position="131"/>
    </location>
</feature>
<dbReference type="InterPro" id="IPR050082">
    <property type="entry name" value="RNA_methyltr_RlmE"/>
</dbReference>
<comment type="caution">
    <text evidence="9">The sequence shown here is derived from an EMBL/GenBank/DDBJ whole genome shotgun (WGS) entry which is preliminary data.</text>
</comment>
<dbReference type="GO" id="GO:0005739">
    <property type="term" value="C:mitochondrion"/>
    <property type="evidence" value="ECO:0007669"/>
    <property type="project" value="TreeGrafter"/>
</dbReference>